<accession>A0A1W6LJ74</accession>
<name>A0A1W6LJ74_9BACT</name>
<sequence length="737" mass="85460" precursor="true">MNKTTLLTALLLCFSAFAQDLPEKNDIISNENAAMKIYNKLQEACFPHLIEYYYREEITNPESQKKLYSLTSQALTRLKEVQENHAAVQKRIEKYHHRTWDLKYGKNQLWRRSNNLTNQLKFMLQDAKYLQALSLSGNAQQAAADKVIEEINEIQDSVPLSKLFLLKVKARYLKAGEGEAFENRIFNDLEQTFVNTERNSLEHFEAEIYRLRILRPFGNDELQRIISRYRDKGIWNYPDLSIQFAFLELEVGEGSLLLELLKKWQGLTERISRIAFKKAKRMLEEGELLEQVNSMSPVERELIIYSALLNKSKNFDSFIIASAADVSYQSKVINYAAATKLIGQNDKKAFDYASKAIKLKDNFEKMYPAVTDLNIYTTAAAAGYETLKTGSEAEKERVIEIFDKYKELAGEDADEEISFLYAVQLKERRPEESLATFKKTFESGGKYKTQARFEILVYKFENGETVLKEIREIYEMLERDDDPYFYADVIDLYSRSLAESGKLNQAAELLYEQLSYDINPTKECYSYVLQKYMAKAETNFANAESRDTAERYISEIARFIRRKYTKGMPDRIQLTYQEAIAISSSRGDLTMEDYSEQVTNGLNYNRVLARQLMNKTEFVEAAAIWGKIARSIASQGEFDPWRWARAKYYQIKCGLSSTELSSEDKIHSFDVLESDPKWKNEFWQAKLKELKPDYVKEAQKQAEIERQKQRSTQAPETDSQAPAEENGENEQTGSENR</sequence>
<reference evidence="4" key="1">
    <citation type="submission" date="2017-04" db="EMBL/GenBank/DDBJ databases">
        <title>Comparative genomics and description of representatives of a novel lineage of planctomycetes thriving in anoxic sediments.</title>
        <authorList>
            <person name="Spring S."/>
            <person name="Bunk B."/>
            <person name="Sproer C."/>
        </authorList>
    </citation>
    <scope>NUCLEOTIDE SEQUENCE [LARGE SCALE GENOMIC DNA]</scope>
    <source>
        <strain evidence="4">ST-PulAB-D4</strain>
    </source>
</reference>
<dbReference type="AlphaFoldDB" id="A0A1W6LJ74"/>
<feature type="region of interest" description="Disordered" evidence="1">
    <location>
        <begin position="696"/>
        <end position="737"/>
    </location>
</feature>
<dbReference type="STRING" id="1941349.STSP1_00197"/>
<feature type="compositionally biased region" description="Polar residues" evidence="1">
    <location>
        <begin position="710"/>
        <end position="720"/>
    </location>
</feature>
<feature type="chain" id="PRO_5013003938" description="Tetratricopeptide repeat protein" evidence="2">
    <location>
        <begin position="19"/>
        <end position="737"/>
    </location>
</feature>
<evidence type="ECO:0000313" key="4">
    <source>
        <dbReference type="Proteomes" id="UP000193334"/>
    </source>
</evidence>
<evidence type="ECO:0000256" key="1">
    <source>
        <dbReference type="SAM" id="MobiDB-lite"/>
    </source>
</evidence>
<organism evidence="3 4">
    <name type="scientific">Sedimentisphaera salicampi</name>
    <dbReference type="NCBI Taxonomy" id="1941349"/>
    <lineage>
        <taxon>Bacteria</taxon>
        <taxon>Pseudomonadati</taxon>
        <taxon>Planctomycetota</taxon>
        <taxon>Phycisphaerae</taxon>
        <taxon>Sedimentisphaerales</taxon>
        <taxon>Sedimentisphaeraceae</taxon>
        <taxon>Sedimentisphaera</taxon>
    </lineage>
</organism>
<dbReference type="KEGG" id="pbp:STSP1_00197"/>
<evidence type="ECO:0000313" key="3">
    <source>
        <dbReference type="EMBL" id="ARN55831.1"/>
    </source>
</evidence>
<dbReference type="Proteomes" id="UP000193334">
    <property type="component" value="Chromosome"/>
</dbReference>
<evidence type="ECO:0008006" key="5">
    <source>
        <dbReference type="Google" id="ProtNLM"/>
    </source>
</evidence>
<gene>
    <name evidence="3" type="ORF">STSP1_00197</name>
</gene>
<dbReference type="EMBL" id="CP021023">
    <property type="protein sequence ID" value="ARN55831.1"/>
    <property type="molecule type" value="Genomic_DNA"/>
</dbReference>
<keyword evidence="2" id="KW-0732">Signal</keyword>
<dbReference type="RefSeq" id="WP_085754556.1">
    <property type="nucleotide sequence ID" value="NZ_CP021023.1"/>
</dbReference>
<feature type="compositionally biased region" description="Basic and acidic residues" evidence="1">
    <location>
        <begin position="696"/>
        <end position="708"/>
    </location>
</feature>
<protein>
    <recommendedName>
        <fullName evidence="5">Tetratricopeptide repeat protein</fullName>
    </recommendedName>
</protein>
<evidence type="ECO:0000256" key="2">
    <source>
        <dbReference type="SAM" id="SignalP"/>
    </source>
</evidence>
<proteinExistence type="predicted"/>
<keyword evidence="4" id="KW-1185">Reference proteome</keyword>
<feature type="signal peptide" evidence="2">
    <location>
        <begin position="1"/>
        <end position="18"/>
    </location>
</feature>